<gene>
    <name evidence="1" type="ORF">PT974_10424</name>
</gene>
<evidence type="ECO:0000313" key="1">
    <source>
        <dbReference type="EMBL" id="KAK5988927.1"/>
    </source>
</evidence>
<evidence type="ECO:0000313" key="2">
    <source>
        <dbReference type="Proteomes" id="UP001338125"/>
    </source>
</evidence>
<comment type="caution">
    <text evidence="1">The sequence shown here is derived from an EMBL/GenBank/DDBJ whole genome shotgun (WGS) entry which is preliminary data.</text>
</comment>
<organism evidence="1 2">
    <name type="scientific">Cladobotryum mycophilum</name>
    <dbReference type="NCBI Taxonomy" id="491253"/>
    <lineage>
        <taxon>Eukaryota</taxon>
        <taxon>Fungi</taxon>
        <taxon>Dikarya</taxon>
        <taxon>Ascomycota</taxon>
        <taxon>Pezizomycotina</taxon>
        <taxon>Sordariomycetes</taxon>
        <taxon>Hypocreomycetidae</taxon>
        <taxon>Hypocreales</taxon>
        <taxon>Hypocreaceae</taxon>
        <taxon>Cladobotryum</taxon>
    </lineage>
</organism>
<keyword evidence="2" id="KW-1185">Reference proteome</keyword>
<sequence length="145" mass="17198">MDSTLSSAKDDGRFTEVFVKTMLKTWGEDRHVVDDMPLVSQRTRAQLRNKKQYCIWAHTKDGLHDFRIGADGSVEARKEGSPIWTRWVDRVDVRYSNMHCVVERCEETFRLLLWKYHNTVLDNSVVHPRWLIPELDKVFRESTFK</sequence>
<dbReference type="EMBL" id="JAVFKD010000015">
    <property type="protein sequence ID" value="KAK5988927.1"/>
    <property type="molecule type" value="Genomic_DNA"/>
</dbReference>
<name>A0ABR0S9U2_9HYPO</name>
<proteinExistence type="predicted"/>
<protein>
    <submittedName>
        <fullName evidence="1">Uncharacterized protein</fullName>
    </submittedName>
</protein>
<reference evidence="1 2" key="1">
    <citation type="submission" date="2024-01" db="EMBL/GenBank/DDBJ databases">
        <title>Complete genome of Cladobotryum mycophilum ATHUM6906.</title>
        <authorList>
            <person name="Christinaki A.C."/>
            <person name="Myridakis A.I."/>
            <person name="Kouvelis V.N."/>
        </authorList>
    </citation>
    <scope>NUCLEOTIDE SEQUENCE [LARGE SCALE GENOMIC DNA]</scope>
    <source>
        <strain evidence="1 2">ATHUM6906</strain>
    </source>
</reference>
<dbReference type="Proteomes" id="UP001338125">
    <property type="component" value="Unassembled WGS sequence"/>
</dbReference>
<accession>A0ABR0S9U2</accession>